<evidence type="ECO:0000313" key="12">
    <source>
        <dbReference type="Proteomes" id="UP001237642"/>
    </source>
</evidence>
<dbReference type="InterPro" id="IPR011993">
    <property type="entry name" value="PH-like_dom_sf"/>
</dbReference>
<reference evidence="11" key="2">
    <citation type="submission" date="2023-05" db="EMBL/GenBank/DDBJ databases">
        <authorList>
            <person name="Schelkunov M.I."/>
        </authorList>
    </citation>
    <scope>NUCLEOTIDE SEQUENCE</scope>
    <source>
        <strain evidence="11">Hsosn_3</strain>
        <tissue evidence="11">Leaf</tissue>
    </source>
</reference>
<keyword evidence="12" id="KW-1185">Reference proteome</keyword>
<keyword evidence="7" id="KW-0175">Coiled coil</keyword>
<feature type="repeat" description="RCC1" evidence="6">
    <location>
        <begin position="592"/>
        <end position="643"/>
    </location>
</feature>
<dbReference type="InterPro" id="IPR013591">
    <property type="entry name" value="Brevis_radix_dom"/>
</dbReference>
<dbReference type="Pfam" id="PF16457">
    <property type="entry name" value="PH_12"/>
    <property type="match status" value="1"/>
</dbReference>
<keyword evidence="3 5" id="KW-0863">Zinc-finger</keyword>
<dbReference type="PROSITE" id="PS00626">
    <property type="entry name" value="RCC1_2"/>
    <property type="match status" value="2"/>
</dbReference>
<evidence type="ECO:0000259" key="9">
    <source>
        <dbReference type="PROSITE" id="PS50178"/>
    </source>
</evidence>
<feature type="coiled-coil region" evidence="7">
    <location>
        <begin position="828"/>
        <end position="855"/>
    </location>
</feature>
<feature type="domain" description="BRX" evidence="10">
    <location>
        <begin position="998"/>
        <end position="1062"/>
    </location>
</feature>
<feature type="compositionally biased region" description="Basic and acidic residues" evidence="8">
    <location>
        <begin position="977"/>
        <end position="994"/>
    </location>
</feature>
<feature type="domain" description="FYVE-type" evidence="9">
    <location>
        <begin position="648"/>
        <end position="710"/>
    </location>
</feature>
<dbReference type="PROSITE" id="PS50178">
    <property type="entry name" value="ZF_FYVE"/>
    <property type="match status" value="1"/>
</dbReference>
<dbReference type="Pfam" id="PF08381">
    <property type="entry name" value="BRX"/>
    <property type="match status" value="1"/>
</dbReference>
<dbReference type="PROSITE" id="PS50012">
    <property type="entry name" value="RCC1_3"/>
    <property type="match status" value="7"/>
</dbReference>
<feature type="repeat" description="RCC1" evidence="6">
    <location>
        <begin position="488"/>
        <end position="539"/>
    </location>
</feature>
<sequence length="1062" mass="116532">MGEESLALNPSERTIEQAIVTLKKGAQLLKCGRRGKPKFCPFRLSTDEKLLIWYSGQEERQLRLSSVTNVIRGQKNKPFQSERECQSISLLIANSEHSLDLICKDKTQADSWFLGLRAVISRSNRPRFFRTSESGRSAQSCVNSPAGYMRRKHNLGLSEDTTTRISQVRSLAGSPPQSFSEKCIPDGLSCSSNSFYSESSLSSMQNIMDTLTPNSPYIAPDDLNKRGKISASMETQISMLDRFMTPANESRNDILRDIFFWGEGLESGTLGGVIDKFGGNSDMIMDALLPKLLESTTMLDVQKISVGGKHAALVTKQGEVFCWGDGRGGRLGHKVNMDISCPKVVESLAGIQVTSVICGENQTCAVTLSGDLYAWGDNFHGTEISVANRIRNNWFPRRISGILDGLIVSNVSCGDWHTAILSTSGQLFTYGDGTFGVLGHGTTQSISEPKEVESLKGLRVKSVSCGAWHTAAIVDIMVDHLKSDDPAGKLFTWGDADKGRLGHPDQEMKLVPTCVAQLVDYDFIQVCCGRMVTVGLTNVGTVYTMGSSVHGQLGNPQAADKSVTVVQGKLKHEFVRAISAGSFHIAALTSRGKVYTWGKGTNGQLGLGGTEDKSSPALVEALRDRQVESVACGSSSTAVICLHKFISSTDQSACRGCSMAFGFTRKKHNCYNCGLLFCRACSSKKSLHASLASDKSRMSRVCDQCFNRLQRTENPNKLDAISPQPVLVKQKGFLTERSNPEDVVAPSRTFHSNDSQCGDIKTIKDKGEFEHPRDANSPLSGVLPRWGQVPSPVYFGWKYREQKNSLSPATEDLLTCNVATVEGGSNSNHIHAKEVEDLRAQVEVLEKLCHTRQQKIEEYQSKIEATWSLAKEEAAKSKAAKELIIALTSRLHVMSEKLCAGKELKDQSCANLSQIIPICTDTPTLKDVHPMFVVTNAPTANGRLEDRTVDSACNTPLLFSSKIRAMSNRESNSSDSRSAEESCGRRSDSKQNEIKPKVDWVEQYQPGVYITFTTLPSGQKGLKRVRFSRRKFTDKEAARLLHGCDQNSKPLIPPIQTLRRGI</sequence>
<evidence type="ECO:0000256" key="5">
    <source>
        <dbReference type="PROSITE-ProRule" id="PRU00091"/>
    </source>
</evidence>
<reference evidence="11" key="1">
    <citation type="submission" date="2023-02" db="EMBL/GenBank/DDBJ databases">
        <title>Genome of toxic invasive species Heracleum sosnowskyi carries increased number of genes despite the absence of recent whole-genome duplications.</title>
        <authorList>
            <person name="Schelkunov M."/>
            <person name="Shtratnikova V."/>
            <person name="Makarenko M."/>
            <person name="Klepikova A."/>
            <person name="Omelchenko D."/>
            <person name="Novikova G."/>
            <person name="Obukhova E."/>
            <person name="Bogdanov V."/>
            <person name="Penin A."/>
            <person name="Logacheva M."/>
        </authorList>
    </citation>
    <scope>NUCLEOTIDE SEQUENCE</scope>
    <source>
        <strain evidence="11">Hsosn_3</strain>
        <tissue evidence="11">Leaf</tissue>
    </source>
</reference>
<gene>
    <name evidence="11" type="ORF">POM88_022283</name>
</gene>
<evidence type="ECO:0000256" key="4">
    <source>
        <dbReference type="ARBA" id="ARBA00022833"/>
    </source>
</evidence>
<comment type="caution">
    <text evidence="11">The sequence shown here is derived from an EMBL/GenBank/DDBJ whole genome shotgun (WGS) entry which is preliminary data.</text>
</comment>
<dbReference type="InterPro" id="IPR013083">
    <property type="entry name" value="Znf_RING/FYVE/PHD"/>
</dbReference>
<name>A0AAD8IG61_9APIA</name>
<feature type="repeat" description="RCC1" evidence="6">
    <location>
        <begin position="425"/>
        <end position="476"/>
    </location>
</feature>
<dbReference type="AlphaFoldDB" id="A0AAD8IG61"/>
<evidence type="ECO:0000256" key="3">
    <source>
        <dbReference type="ARBA" id="ARBA00022771"/>
    </source>
</evidence>
<evidence type="ECO:0000256" key="8">
    <source>
        <dbReference type="SAM" id="MobiDB-lite"/>
    </source>
</evidence>
<dbReference type="CDD" id="cd00065">
    <property type="entry name" value="FYVE_like_SF"/>
    <property type="match status" value="1"/>
</dbReference>
<dbReference type="SMART" id="SM00064">
    <property type="entry name" value="FYVE"/>
    <property type="match status" value="1"/>
</dbReference>
<dbReference type="Pfam" id="PF01363">
    <property type="entry name" value="FYVE"/>
    <property type="match status" value="1"/>
</dbReference>
<feature type="repeat" description="RCC1" evidence="6">
    <location>
        <begin position="318"/>
        <end position="369"/>
    </location>
</feature>
<dbReference type="Gene3D" id="3.30.40.10">
    <property type="entry name" value="Zinc/RING finger domain, C3HC4 (zinc finger)"/>
    <property type="match status" value="1"/>
</dbReference>
<feature type="region of interest" description="Disordered" evidence="8">
    <location>
        <begin position="964"/>
        <end position="994"/>
    </location>
</feature>
<dbReference type="PRINTS" id="PR00633">
    <property type="entry name" value="RCCNDNSATION"/>
</dbReference>
<feature type="repeat" description="RCC1" evidence="6">
    <location>
        <begin position="540"/>
        <end position="591"/>
    </location>
</feature>
<dbReference type="SUPFAM" id="SSF50729">
    <property type="entry name" value="PH domain-like"/>
    <property type="match status" value="1"/>
</dbReference>
<evidence type="ECO:0000256" key="2">
    <source>
        <dbReference type="ARBA" id="ARBA00022737"/>
    </source>
</evidence>
<feature type="repeat" description="RCC1" evidence="6">
    <location>
        <begin position="256"/>
        <end position="317"/>
    </location>
</feature>
<keyword evidence="2" id="KW-0677">Repeat</keyword>
<accession>A0AAD8IG61</accession>
<organism evidence="11 12">
    <name type="scientific">Heracleum sosnowskyi</name>
    <dbReference type="NCBI Taxonomy" id="360622"/>
    <lineage>
        <taxon>Eukaryota</taxon>
        <taxon>Viridiplantae</taxon>
        <taxon>Streptophyta</taxon>
        <taxon>Embryophyta</taxon>
        <taxon>Tracheophyta</taxon>
        <taxon>Spermatophyta</taxon>
        <taxon>Magnoliopsida</taxon>
        <taxon>eudicotyledons</taxon>
        <taxon>Gunneridae</taxon>
        <taxon>Pentapetalae</taxon>
        <taxon>asterids</taxon>
        <taxon>campanulids</taxon>
        <taxon>Apiales</taxon>
        <taxon>Apiaceae</taxon>
        <taxon>Apioideae</taxon>
        <taxon>apioid superclade</taxon>
        <taxon>Tordylieae</taxon>
        <taxon>Tordyliinae</taxon>
        <taxon>Heracleum</taxon>
    </lineage>
</organism>
<protein>
    <submittedName>
        <fullName evidence="11">PH, RCC1 and FYVE domains-containing protein 1</fullName>
    </submittedName>
</protein>
<evidence type="ECO:0000259" key="10">
    <source>
        <dbReference type="PROSITE" id="PS51514"/>
    </source>
</evidence>
<evidence type="ECO:0000313" key="11">
    <source>
        <dbReference type="EMBL" id="KAK1384548.1"/>
    </source>
</evidence>
<dbReference type="Pfam" id="PF25390">
    <property type="entry name" value="WD40_RLD"/>
    <property type="match status" value="1"/>
</dbReference>
<evidence type="ECO:0000256" key="6">
    <source>
        <dbReference type="PROSITE-ProRule" id="PRU00235"/>
    </source>
</evidence>
<evidence type="ECO:0000256" key="7">
    <source>
        <dbReference type="SAM" id="Coils"/>
    </source>
</evidence>
<dbReference type="Gene3D" id="2.130.10.30">
    <property type="entry name" value="Regulator of chromosome condensation 1/beta-lactamase-inhibitor protein II"/>
    <property type="match status" value="2"/>
</dbReference>
<evidence type="ECO:0000256" key="1">
    <source>
        <dbReference type="ARBA" id="ARBA00022723"/>
    </source>
</evidence>
<feature type="repeat" description="RCC1" evidence="6">
    <location>
        <begin position="370"/>
        <end position="424"/>
    </location>
</feature>
<dbReference type="SUPFAM" id="SSF50985">
    <property type="entry name" value="RCC1/BLIP-II"/>
    <property type="match status" value="1"/>
</dbReference>
<dbReference type="PANTHER" id="PTHR22870:SF350">
    <property type="entry name" value="F12P19.9 PROTEIN"/>
    <property type="match status" value="1"/>
</dbReference>
<dbReference type="InterPro" id="IPR000408">
    <property type="entry name" value="Reg_chr_condens"/>
</dbReference>
<dbReference type="CDD" id="cd13365">
    <property type="entry name" value="PH_PLC_plant-like"/>
    <property type="match status" value="1"/>
</dbReference>
<dbReference type="PANTHER" id="PTHR22870">
    <property type="entry name" value="REGULATOR OF CHROMOSOME CONDENSATION"/>
    <property type="match status" value="1"/>
</dbReference>
<dbReference type="EMBL" id="JAUIZM010000005">
    <property type="protein sequence ID" value="KAK1384548.1"/>
    <property type="molecule type" value="Genomic_DNA"/>
</dbReference>
<dbReference type="InterPro" id="IPR017455">
    <property type="entry name" value="Znf_FYVE-rel"/>
</dbReference>
<dbReference type="Gene3D" id="2.30.29.30">
    <property type="entry name" value="Pleckstrin-homology domain (PH domain)/Phosphotyrosine-binding domain (PTB)"/>
    <property type="match status" value="1"/>
</dbReference>
<dbReference type="InterPro" id="IPR000306">
    <property type="entry name" value="Znf_FYVE"/>
</dbReference>
<proteinExistence type="predicted"/>
<dbReference type="InterPro" id="IPR001849">
    <property type="entry name" value="PH_domain"/>
</dbReference>
<dbReference type="PROSITE" id="PS51514">
    <property type="entry name" value="BRX"/>
    <property type="match status" value="1"/>
</dbReference>
<dbReference type="InterPro" id="IPR058923">
    <property type="entry name" value="RCC1-like_dom"/>
</dbReference>
<dbReference type="GO" id="GO:0008270">
    <property type="term" value="F:zinc ion binding"/>
    <property type="evidence" value="ECO:0007669"/>
    <property type="project" value="UniProtKB-KW"/>
</dbReference>
<keyword evidence="1" id="KW-0479">Metal-binding</keyword>
<dbReference type="InterPro" id="IPR051210">
    <property type="entry name" value="Ub_ligase/GEF_domain"/>
</dbReference>
<keyword evidence="4" id="KW-0862">Zinc</keyword>
<dbReference type="InterPro" id="IPR011011">
    <property type="entry name" value="Znf_FYVE_PHD"/>
</dbReference>
<dbReference type="InterPro" id="IPR009091">
    <property type="entry name" value="RCC1/BLIP-II"/>
</dbReference>
<dbReference type="SUPFAM" id="SSF57903">
    <property type="entry name" value="FYVE/PHD zinc finger"/>
    <property type="match status" value="1"/>
</dbReference>
<dbReference type="Proteomes" id="UP001237642">
    <property type="component" value="Unassembled WGS sequence"/>
</dbReference>